<keyword evidence="1" id="KW-0812">Transmembrane</keyword>
<accession>Q47JI6</accession>
<sequence length="140" mass="15710">MDSKTLLGQEWQTLQNNHEQHERNALCIKLVCLALCLVGLALRAPPVWIGITVLLCWAQEGIYKTYQARLAERLLRVESLLGQAEATQASMQLHTEWTASRPGCTGLIGSYAISACRPTVAFPYLPIVLMLLVGRWLTWF</sequence>
<protein>
    <recommendedName>
        <fullName evidence="3">Transmembrane protein</fullName>
    </recommendedName>
</protein>
<keyword evidence="1" id="KW-0472">Membrane</keyword>
<evidence type="ECO:0000256" key="1">
    <source>
        <dbReference type="SAM" id="Phobius"/>
    </source>
</evidence>
<dbReference type="EMBL" id="CP000089">
    <property type="protein sequence ID" value="AAZ44995.1"/>
    <property type="molecule type" value="Genomic_DNA"/>
</dbReference>
<dbReference type="STRING" id="159087.Daro_0236"/>
<name>Q47JI6_DECAR</name>
<evidence type="ECO:0000313" key="2">
    <source>
        <dbReference type="EMBL" id="AAZ44995.1"/>
    </source>
</evidence>
<dbReference type="KEGG" id="dar:Daro_0236"/>
<organism evidence="2">
    <name type="scientific">Dechloromonas aromatica (strain RCB)</name>
    <dbReference type="NCBI Taxonomy" id="159087"/>
    <lineage>
        <taxon>Bacteria</taxon>
        <taxon>Pseudomonadati</taxon>
        <taxon>Pseudomonadota</taxon>
        <taxon>Betaproteobacteria</taxon>
        <taxon>Rhodocyclales</taxon>
        <taxon>Azonexaceae</taxon>
        <taxon>Dechloromonas</taxon>
    </lineage>
</organism>
<dbReference type="AlphaFoldDB" id="Q47JI6"/>
<reference evidence="2" key="1">
    <citation type="submission" date="2005-08" db="EMBL/GenBank/DDBJ databases">
        <title>Complete sequence of Dechloromonas aromatica RCB.</title>
        <authorList>
            <person name="Salinero K.K."/>
            <person name="Copeland A."/>
            <person name="Lucas S."/>
            <person name="Lapidus A."/>
            <person name="Barry K."/>
            <person name="Detter J.C."/>
            <person name="Glavina T."/>
            <person name="Hammon N."/>
            <person name="Israni S."/>
            <person name="Pitluck S."/>
            <person name="Di Bartolo G."/>
            <person name="Trong S."/>
            <person name="Schmutz J."/>
            <person name="Larimer F."/>
            <person name="Land M."/>
            <person name="Ivanova N."/>
            <person name="Richardson P."/>
        </authorList>
    </citation>
    <scope>NUCLEOTIDE SEQUENCE</scope>
    <source>
        <strain evidence="2">RCB</strain>
    </source>
</reference>
<dbReference type="eggNOG" id="ENOG5032ZFC">
    <property type="taxonomic scope" value="Bacteria"/>
</dbReference>
<dbReference type="HOGENOM" id="CLU_1748052_0_0_4"/>
<keyword evidence="1" id="KW-1133">Transmembrane helix</keyword>
<proteinExistence type="predicted"/>
<feature type="transmembrane region" description="Helical" evidence="1">
    <location>
        <begin position="120"/>
        <end position="138"/>
    </location>
</feature>
<gene>
    <name evidence="2" type="ordered locus">Daro_0236</name>
</gene>
<evidence type="ECO:0008006" key="3">
    <source>
        <dbReference type="Google" id="ProtNLM"/>
    </source>
</evidence>
<dbReference type="OrthoDB" id="8563935at2"/>